<keyword evidence="2" id="KW-1185">Reference proteome</keyword>
<proteinExistence type="predicted"/>
<dbReference type="Proteomes" id="UP001200022">
    <property type="component" value="Unassembled WGS sequence"/>
</dbReference>
<name>A0ABS9IGR4_9FLAO</name>
<evidence type="ECO:0000313" key="1">
    <source>
        <dbReference type="EMBL" id="MCF7559372.1"/>
    </source>
</evidence>
<dbReference type="EMBL" id="JAKKDV010000001">
    <property type="protein sequence ID" value="MCF7559372.1"/>
    <property type="molecule type" value="Genomic_DNA"/>
</dbReference>
<evidence type="ECO:0000313" key="2">
    <source>
        <dbReference type="Proteomes" id="UP001200022"/>
    </source>
</evidence>
<protein>
    <recommendedName>
        <fullName evidence="3">DUF2116 family Zn-ribbon domain-containing protein</fullName>
    </recommendedName>
</protein>
<reference evidence="1 2" key="1">
    <citation type="submission" date="2022-01" db="EMBL/GenBank/DDBJ databases">
        <title>Draft genome sequence of Sabulilitoribacter multivorans KCTC 32326.</title>
        <authorList>
            <person name="Oh J.-S."/>
        </authorList>
    </citation>
    <scope>NUCLEOTIDE SEQUENCE [LARGE SCALE GENOMIC DNA]</scope>
    <source>
        <strain evidence="1 2">M-M16</strain>
    </source>
</reference>
<gene>
    <name evidence="1" type="ORF">L3X39_01885</name>
</gene>
<organism evidence="1 2">
    <name type="scientific">Flaviramulus multivorans</name>
    <dbReference type="NCBI Taxonomy" id="1304750"/>
    <lineage>
        <taxon>Bacteria</taxon>
        <taxon>Pseudomonadati</taxon>
        <taxon>Bacteroidota</taxon>
        <taxon>Flavobacteriia</taxon>
        <taxon>Flavobacteriales</taxon>
        <taxon>Flavobacteriaceae</taxon>
        <taxon>Flaviramulus</taxon>
    </lineage>
</organism>
<accession>A0ABS9IGR4</accession>
<comment type="caution">
    <text evidence="1">The sequence shown here is derived from an EMBL/GenBank/DDBJ whole genome shotgun (WGS) entry which is preliminary data.</text>
</comment>
<evidence type="ECO:0008006" key="3">
    <source>
        <dbReference type="Google" id="ProtNLM"/>
    </source>
</evidence>
<dbReference type="RefSeq" id="WP_237229729.1">
    <property type="nucleotide sequence ID" value="NZ_JAKKDV010000001.1"/>
</dbReference>
<sequence length="117" mass="13851">MKKKECLECNEKIVGRIDKKFCSDACRNAYNNRVNKDSKNLIRNTNNRLRKNYRILETLNPDQKTKTSRAKLIEAGFDFNYFTSIYTTKAGTVYYFVYDQGYLPIDNDYYALVKRES</sequence>